<dbReference type="PANTHER" id="PTHR30151:SF25">
    <property type="entry name" value="TAURINE TRANSPORT SYSTEM PERMEASE PROTEIN TAUC"/>
    <property type="match status" value="1"/>
</dbReference>
<protein>
    <submittedName>
        <fullName evidence="9">ABC transporter permease</fullName>
    </submittedName>
</protein>
<feature type="transmembrane region" description="Helical" evidence="7">
    <location>
        <begin position="65"/>
        <end position="87"/>
    </location>
</feature>
<dbReference type="EMBL" id="AP022227">
    <property type="protein sequence ID" value="BBT39624.1"/>
    <property type="molecule type" value="Genomic_DNA"/>
</dbReference>
<evidence type="ECO:0000313" key="9">
    <source>
        <dbReference type="EMBL" id="BBT39624.1"/>
    </source>
</evidence>
<dbReference type="GO" id="GO:0010438">
    <property type="term" value="P:cellular response to sulfur starvation"/>
    <property type="evidence" value="ECO:0007669"/>
    <property type="project" value="TreeGrafter"/>
</dbReference>
<dbReference type="RefSeq" id="WP_178113765.1">
    <property type="nucleotide sequence ID" value="NZ_AP022055.1"/>
</dbReference>
<feature type="transmembrane region" description="Helical" evidence="7">
    <location>
        <begin position="223"/>
        <end position="242"/>
    </location>
</feature>
<organism evidence="9 10">
    <name type="scientific">Pseudomonas putida</name>
    <name type="common">Arthrobacter siderocapsulatus</name>
    <dbReference type="NCBI Taxonomy" id="303"/>
    <lineage>
        <taxon>Bacteria</taxon>
        <taxon>Pseudomonadati</taxon>
        <taxon>Pseudomonadota</taxon>
        <taxon>Gammaproteobacteria</taxon>
        <taxon>Pseudomonadales</taxon>
        <taxon>Pseudomonadaceae</taxon>
        <taxon>Pseudomonas</taxon>
    </lineage>
</organism>
<evidence type="ECO:0000256" key="1">
    <source>
        <dbReference type="ARBA" id="ARBA00004651"/>
    </source>
</evidence>
<dbReference type="InterPro" id="IPR000515">
    <property type="entry name" value="MetI-like"/>
</dbReference>
<keyword evidence="3" id="KW-1003">Cell membrane</keyword>
<feature type="transmembrane region" description="Helical" evidence="7">
    <location>
        <begin position="99"/>
        <end position="121"/>
    </location>
</feature>
<dbReference type="InterPro" id="IPR035906">
    <property type="entry name" value="MetI-like_sf"/>
</dbReference>
<dbReference type="GO" id="GO:0005886">
    <property type="term" value="C:plasma membrane"/>
    <property type="evidence" value="ECO:0007669"/>
    <property type="project" value="UniProtKB-SubCell"/>
</dbReference>
<dbReference type="AlphaFoldDB" id="A0A6S5ECP9"/>
<keyword evidence="5 7" id="KW-1133">Transmembrane helix</keyword>
<dbReference type="Gene3D" id="1.10.3720.10">
    <property type="entry name" value="MetI-like"/>
    <property type="match status" value="1"/>
</dbReference>
<comment type="similarity">
    <text evidence="7">Belongs to the binding-protein-dependent transport system permease family.</text>
</comment>
<evidence type="ECO:0000256" key="6">
    <source>
        <dbReference type="ARBA" id="ARBA00023136"/>
    </source>
</evidence>
<dbReference type="GeneID" id="93543542"/>
<accession>A0A6S5ECP9</accession>
<proteinExistence type="inferred from homology"/>
<name>A0A6S5ECP9_PSEPU</name>
<keyword evidence="6 7" id="KW-0472">Membrane</keyword>
<dbReference type="CDD" id="cd06261">
    <property type="entry name" value="TM_PBP2"/>
    <property type="match status" value="1"/>
</dbReference>
<dbReference type="Pfam" id="PF00528">
    <property type="entry name" value="BPD_transp_1"/>
    <property type="match status" value="1"/>
</dbReference>
<keyword evidence="4 7" id="KW-0812">Transmembrane</keyword>
<dbReference type="SUPFAM" id="SSF161098">
    <property type="entry name" value="MetI-like"/>
    <property type="match status" value="1"/>
</dbReference>
<reference evidence="9 10" key="1">
    <citation type="submission" date="2019-12" db="EMBL/GenBank/DDBJ databases">
        <title>complete genome sequences of Pseudomonas putida str. WP8-W18-CRE-01 isolated from wastewater treatment plant effluent.</title>
        <authorList>
            <person name="Sekizuka T."/>
            <person name="Itokawa K."/>
            <person name="Yatsu K."/>
            <person name="Inamine Y."/>
            <person name="Kuroda M."/>
        </authorList>
    </citation>
    <scope>NUCLEOTIDE SEQUENCE [LARGE SCALE GENOMIC DNA]</scope>
    <source>
        <strain evidence="9 10">WP8-W18-CRE-01</strain>
    </source>
</reference>
<evidence type="ECO:0000313" key="10">
    <source>
        <dbReference type="Proteomes" id="UP000515680"/>
    </source>
</evidence>
<evidence type="ECO:0000256" key="5">
    <source>
        <dbReference type="ARBA" id="ARBA00022989"/>
    </source>
</evidence>
<dbReference type="Proteomes" id="UP000515680">
    <property type="component" value="Chromosome"/>
</dbReference>
<keyword evidence="2 7" id="KW-0813">Transport</keyword>
<evidence type="ECO:0000256" key="7">
    <source>
        <dbReference type="RuleBase" id="RU363032"/>
    </source>
</evidence>
<evidence type="ECO:0000256" key="4">
    <source>
        <dbReference type="ARBA" id="ARBA00022692"/>
    </source>
</evidence>
<gene>
    <name evidence="9" type="primary">ssuC</name>
    <name evidence="9" type="ORF">WP8W18C01_19650</name>
</gene>
<dbReference type="GO" id="GO:0055085">
    <property type="term" value="P:transmembrane transport"/>
    <property type="evidence" value="ECO:0007669"/>
    <property type="project" value="InterPro"/>
</dbReference>
<feature type="domain" description="ABC transmembrane type-1" evidence="8">
    <location>
        <begin position="57"/>
        <end position="242"/>
    </location>
</feature>
<comment type="subcellular location">
    <subcellularLocation>
        <location evidence="1 7">Cell membrane</location>
        <topology evidence="1 7">Multi-pass membrane protein</topology>
    </subcellularLocation>
</comment>
<evidence type="ECO:0000256" key="2">
    <source>
        <dbReference type="ARBA" id="ARBA00022448"/>
    </source>
</evidence>
<evidence type="ECO:0000259" key="8">
    <source>
        <dbReference type="PROSITE" id="PS50928"/>
    </source>
</evidence>
<dbReference type="PANTHER" id="PTHR30151">
    <property type="entry name" value="ALKANE SULFONATE ABC TRANSPORTER-RELATED, MEMBRANE SUBUNIT"/>
    <property type="match status" value="1"/>
</dbReference>
<dbReference type="PROSITE" id="PS50928">
    <property type="entry name" value="ABC_TM1"/>
    <property type="match status" value="1"/>
</dbReference>
<sequence length="257" mass="28093">MNRLISLARRGRGLVLPLLLIAAWDIASRQGASQAYAFVPLERIGQGLVELLASGELWLSVQASLQRTCLGLLFGVLAGFALGAGMASSRWLERLFAPLFHGLRQVPILGLIPLLALWFGSGEATKVLIVSLAAFYPMTLNAFEGFSHVEKRYREVGRLYALSPWQQFAQILLPGALPSLCNGVLHALAFAWVSSVGSELFLSTGMGLGNLMMNAETGSRMEVIVIGVLCIGLLGYAMNQLFSRLSRHLLRWRALRR</sequence>
<evidence type="ECO:0000256" key="3">
    <source>
        <dbReference type="ARBA" id="ARBA00022475"/>
    </source>
</evidence>